<dbReference type="Proteomes" id="UP000235672">
    <property type="component" value="Unassembled WGS sequence"/>
</dbReference>
<dbReference type="STRING" id="1745343.A0A2J6PJV5"/>
<protein>
    <submittedName>
        <fullName evidence="4">Clavaminate synthase-like protein</fullName>
    </submittedName>
</protein>
<evidence type="ECO:0000313" key="4">
    <source>
        <dbReference type="EMBL" id="PMD14315.1"/>
    </source>
</evidence>
<keyword evidence="5" id="KW-1185">Reference proteome</keyword>
<keyword evidence="2" id="KW-0408">Iron</keyword>
<dbReference type="InterPro" id="IPR027443">
    <property type="entry name" value="IPNS-like_sf"/>
</dbReference>
<evidence type="ECO:0000256" key="2">
    <source>
        <dbReference type="RuleBase" id="RU003682"/>
    </source>
</evidence>
<keyword evidence="2" id="KW-0560">Oxidoreductase</keyword>
<dbReference type="GO" id="GO:0016491">
    <property type="term" value="F:oxidoreductase activity"/>
    <property type="evidence" value="ECO:0007669"/>
    <property type="project" value="UniProtKB-KW"/>
</dbReference>
<dbReference type="GO" id="GO:0044283">
    <property type="term" value="P:small molecule biosynthetic process"/>
    <property type="evidence" value="ECO:0007669"/>
    <property type="project" value="UniProtKB-ARBA"/>
</dbReference>
<dbReference type="Pfam" id="PF03171">
    <property type="entry name" value="2OG-FeII_Oxy"/>
    <property type="match status" value="1"/>
</dbReference>
<evidence type="ECO:0000256" key="1">
    <source>
        <dbReference type="ARBA" id="ARBA00008056"/>
    </source>
</evidence>
<accession>A0A2J6PJV5</accession>
<dbReference type="Gene3D" id="2.60.120.330">
    <property type="entry name" value="B-lactam Antibiotic, Isopenicillin N Synthase, Chain"/>
    <property type="match status" value="1"/>
</dbReference>
<dbReference type="EMBL" id="KZ613523">
    <property type="protein sequence ID" value="PMD14315.1"/>
    <property type="molecule type" value="Genomic_DNA"/>
</dbReference>
<evidence type="ECO:0000259" key="3">
    <source>
        <dbReference type="PROSITE" id="PS51471"/>
    </source>
</evidence>
<dbReference type="InterPro" id="IPR044861">
    <property type="entry name" value="IPNS-like_FE2OG_OXY"/>
</dbReference>
<dbReference type="SUPFAM" id="SSF51197">
    <property type="entry name" value="Clavaminate synthase-like"/>
    <property type="match status" value="1"/>
</dbReference>
<dbReference type="GO" id="GO:0046872">
    <property type="term" value="F:metal ion binding"/>
    <property type="evidence" value="ECO:0007669"/>
    <property type="project" value="UniProtKB-KW"/>
</dbReference>
<keyword evidence="2" id="KW-0479">Metal-binding</keyword>
<dbReference type="PANTHER" id="PTHR47990">
    <property type="entry name" value="2-OXOGLUTARATE (2OG) AND FE(II)-DEPENDENT OXYGENASE SUPERFAMILY PROTEIN-RELATED"/>
    <property type="match status" value="1"/>
</dbReference>
<dbReference type="PROSITE" id="PS51471">
    <property type="entry name" value="FE2OG_OXY"/>
    <property type="match status" value="1"/>
</dbReference>
<dbReference type="AlphaFoldDB" id="A0A2J6PJV5"/>
<organism evidence="4 5">
    <name type="scientific">Hyaloscypha hepaticicola</name>
    <dbReference type="NCBI Taxonomy" id="2082293"/>
    <lineage>
        <taxon>Eukaryota</taxon>
        <taxon>Fungi</taxon>
        <taxon>Dikarya</taxon>
        <taxon>Ascomycota</taxon>
        <taxon>Pezizomycotina</taxon>
        <taxon>Leotiomycetes</taxon>
        <taxon>Helotiales</taxon>
        <taxon>Hyaloscyphaceae</taxon>
        <taxon>Hyaloscypha</taxon>
    </lineage>
</organism>
<dbReference type="InterPro" id="IPR026992">
    <property type="entry name" value="DIOX_N"/>
</dbReference>
<dbReference type="OrthoDB" id="288590at2759"/>
<name>A0A2J6PJV5_9HELO</name>
<evidence type="ECO:0000313" key="5">
    <source>
        <dbReference type="Proteomes" id="UP000235672"/>
    </source>
</evidence>
<gene>
    <name evidence="4" type="ORF">NA56DRAFT_694161</name>
</gene>
<reference evidence="4 5" key="1">
    <citation type="submission" date="2016-05" db="EMBL/GenBank/DDBJ databases">
        <title>A degradative enzymes factory behind the ericoid mycorrhizal symbiosis.</title>
        <authorList>
            <consortium name="DOE Joint Genome Institute"/>
            <person name="Martino E."/>
            <person name="Morin E."/>
            <person name="Grelet G."/>
            <person name="Kuo A."/>
            <person name="Kohler A."/>
            <person name="Daghino S."/>
            <person name="Barry K."/>
            <person name="Choi C."/>
            <person name="Cichocki N."/>
            <person name="Clum A."/>
            <person name="Copeland A."/>
            <person name="Hainaut M."/>
            <person name="Haridas S."/>
            <person name="Labutti K."/>
            <person name="Lindquist E."/>
            <person name="Lipzen A."/>
            <person name="Khouja H.-R."/>
            <person name="Murat C."/>
            <person name="Ohm R."/>
            <person name="Olson A."/>
            <person name="Spatafora J."/>
            <person name="Veneault-Fourrey C."/>
            <person name="Henrissat B."/>
            <person name="Grigoriev I."/>
            <person name="Martin F."/>
            <person name="Perotto S."/>
        </authorList>
    </citation>
    <scope>NUCLEOTIDE SEQUENCE [LARGE SCALE GENOMIC DNA]</scope>
    <source>
        <strain evidence="4 5">UAMH 7357</strain>
    </source>
</reference>
<dbReference type="FunFam" id="2.60.120.330:FF:000045">
    <property type="entry name" value="Oxidoreductase, 2OG-Fe(II) oxygenase family, putative"/>
    <property type="match status" value="1"/>
</dbReference>
<dbReference type="Pfam" id="PF14226">
    <property type="entry name" value="DIOX_N"/>
    <property type="match status" value="1"/>
</dbReference>
<proteinExistence type="inferred from homology"/>
<comment type="similarity">
    <text evidence="1 2">Belongs to the iron/ascorbate-dependent oxidoreductase family.</text>
</comment>
<dbReference type="InterPro" id="IPR050231">
    <property type="entry name" value="Iron_ascorbate_oxido_reductase"/>
</dbReference>
<dbReference type="InterPro" id="IPR005123">
    <property type="entry name" value="Oxoglu/Fe-dep_dioxygenase_dom"/>
</dbReference>
<feature type="domain" description="Fe2OG dioxygenase" evidence="3">
    <location>
        <begin position="200"/>
        <end position="311"/>
    </location>
</feature>
<sequence length="372" mass="42083">MATENITKSQTSLHQSEDFSFPTLPPFPNDIPTAPLVRLSLPSLRTSPEESDRFFTASKELGFFYLDLRNDPHGERLLSQSSRFFDFAPTFYDLGREELSKYDYKNVGSYMGYKGFGSGVVDEKGNLDRNEFYNIPKDDFLGISDKPFAHPNLLYQNQDLVKSYIHDSHKLINFLLSLLNSHLQLPEGTLQSLHRVDQPSGDQIRIIKSPPQPPSDQRTALGKHTDFGSLTILFNRLSGLQILPPPSLAPPGKEPEWTYVKPLPGHCIINLGDAMTKFSGGLLRSNIHRVVSPPGQQAKETRYSLVYFSRPEDKVVLKRLEGGIIPKGKDGEDGEAMNSKEWIKLQALRLRRVGVESEEERRRLWQESGRGN</sequence>